<evidence type="ECO:0008006" key="3">
    <source>
        <dbReference type="Google" id="ProtNLM"/>
    </source>
</evidence>
<keyword evidence="2" id="KW-1185">Reference proteome</keyword>
<sequence>MTDAIDARWDARTRATLFPSLGFYGAKVVDRVEVALPPDLVALRLQLPRTPQESLSVRLIELARGNALVKVPASAIVATASSIAKTRPQDPAAPLTGGTPLTTRKQAGPWWQVRFVEPVGATSLRLYNRRDGAGRRSRSMVVKARVGSPDAPWTTLWDLQDDDLAAAVAVVERLVGLRLRPPRWRRAQWAQRTRAAVLAHLVDAAGSGSIGTTSREDLRLLFALVPSSPRPDAPGLTEAESHLLAALLVAQRVAVPRTATSIRSFGDVLPDRAALRRLTDDVNRFAACAGLGPHAITRHGVSELGALQTDADGHLDLVERLSTEFAELGHPLVLAYGTLLGAVREGDFLKHDDDIDMLFRLDATDAAAAKPALDALKSQLRSRGYGIWSNPTGLNFHVIERATKRHVDVFPYLVDGELATLHMTSMRLETMALDVLEPHGRRELRGRDVPVPHRPEAFLEERYGSGWGVEDPYHDWTWPLSS</sequence>
<accession>A0ABT7S421</accession>
<dbReference type="PANTHER" id="PTHR13627:SF31">
    <property type="entry name" value="RIBITOL 5-PHOSPHATE TRANSFERASE FKRP"/>
    <property type="match status" value="1"/>
</dbReference>
<evidence type="ECO:0000313" key="1">
    <source>
        <dbReference type="EMBL" id="MDM7830368.1"/>
    </source>
</evidence>
<protein>
    <recommendedName>
        <fullName evidence="3">LicD family protein</fullName>
    </recommendedName>
</protein>
<comment type="caution">
    <text evidence="1">The sequence shown here is derived from an EMBL/GenBank/DDBJ whole genome shotgun (WGS) entry which is preliminary data.</text>
</comment>
<dbReference type="RefSeq" id="WP_289445274.1">
    <property type="nucleotide sequence ID" value="NZ_JAUCGR010000001.1"/>
</dbReference>
<dbReference type="Proteomes" id="UP001321453">
    <property type="component" value="Unassembled WGS sequence"/>
</dbReference>
<evidence type="ECO:0000313" key="2">
    <source>
        <dbReference type="Proteomes" id="UP001321453"/>
    </source>
</evidence>
<gene>
    <name evidence="1" type="ORF">QRT05_03405</name>
</gene>
<reference evidence="1 2" key="1">
    <citation type="submission" date="2023-06" db="EMBL/GenBank/DDBJ databases">
        <title>Cellulomonas sp. MW9 Whole genome sequence.</title>
        <authorList>
            <person name="Park S."/>
        </authorList>
    </citation>
    <scope>NUCLEOTIDE SEQUENCE [LARGE SCALE GENOMIC DNA]</scope>
    <source>
        <strain evidence="1 2">MW9</strain>
    </source>
</reference>
<dbReference type="EMBL" id="JAUCGR010000001">
    <property type="protein sequence ID" value="MDM7830368.1"/>
    <property type="molecule type" value="Genomic_DNA"/>
</dbReference>
<organism evidence="1 2">
    <name type="scientific">Cellulomonas edaphi</name>
    <dbReference type="NCBI Taxonomy" id="3053468"/>
    <lineage>
        <taxon>Bacteria</taxon>
        <taxon>Bacillati</taxon>
        <taxon>Actinomycetota</taxon>
        <taxon>Actinomycetes</taxon>
        <taxon>Micrococcales</taxon>
        <taxon>Cellulomonadaceae</taxon>
        <taxon>Cellulomonas</taxon>
    </lineage>
</organism>
<dbReference type="InterPro" id="IPR052613">
    <property type="entry name" value="LicD_transferase"/>
</dbReference>
<proteinExistence type="predicted"/>
<name>A0ABT7S421_9CELL</name>
<dbReference type="PANTHER" id="PTHR13627">
    <property type="entry name" value="FUKUTIN RELATED PROTEIN"/>
    <property type="match status" value="1"/>
</dbReference>